<dbReference type="InterPro" id="IPR036291">
    <property type="entry name" value="NAD(P)-bd_dom_sf"/>
</dbReference>
<evidence type="ECO:0000256" key="1">
    <source>
        <dbReference type="ARBA" id="ARBA00007637"/>
    </source>
</evidence>
<keyword evidence="4" id="KW-1185">Reference proteome</keyword>
<dbReference type="PANTHER" id="PTHR43000">
    <property type="entry name" value="DTDP-D-GLUCOSE 4,6-DEHYDRATASE-RELATED"/>
    <property type="match status" value="1"/>
</dbReference>
<feature type="domain" description="NAD-dependent epimerase/dehydratase" evidence="2">
    <location>
        <begin position="3"/>
        <end position="230"/>
    </location>
</feature>
<name>A0A5B9DEG4_9ARCH</name>
<dbReference type="KEGG" id="psyt:DSAG12_02995"/>
<reference evidence="3 4" key="2">
    <citation type="journal article" date="2024" name="Int. J. Syst. Evol. Microbiol.">
        <title>Promethearchaeum syntrophicum gen. nov., sp. nov., an anaerobic, obligately syntrophic archaeon, the first isolate of the lineage 'Asgard' archaea, and proposal of the new archaeal phylum Promethearchaeota phyl. nov. and kingdom Promethearchaeati regn. nov.</title>
        <authorList>
            <person name="Imachi H."/>
            <person name="Nobu M.K."/>
            <person name="Kato S."/>
            <person name="Takaki Y."/>
            <person name="Miyazaki M."/>
            <person name="Miyata M."/>
            <person name="Ogawara M."/>
            <person name="Saito Y."/>
            <person name="Sakai S."/>
            <person name="Tahara Y.O."/>
            <person name="Takano Y."/>
            <person name="Tasumi E."/>
            <person name="Uematsu K."/>
            <person name="Yoshimura T."/>
            <person name="Itoh T."/>
            <person name="Ohkuma M."/>
            <person name="Takai K."/>
        </authorList>
    </citation>
    <scope>NUCLEOTIDE SEQUENCE [LARGE SCALE GENOMIC DNA]</scope>
    <source>
        <strain evidence="3 4">MK-D1</strain>
    </source>
</reference>
<dbReference type="Proteomes" id="UP000321408">
    <property type="component" value="Chromosome"/>
</dbReference>
<dbReference type="AlphaFoldDB" id="A0A5B9DEG4"/>
<evidence type="ECO:0000313" key="4">
    <source>
        <dbReference type="Proteomes" id="UP000321408"/>
    </source>
</evidence>
<protein>
    <submittedName>
        <fullName evidence="3">NAD-dependent epimerase/dehydratase family protein</fullName>
    </submittedName>
</protein>
<dbReference type="Pfam" id="PF01370">
    <property type="entry name" value="Epimerase"/>
    <property type="match status" value="1"/>
</dbReference>
<dbReference type="GeneID" id="41330971"/>
<dbReference type="OrthoDB" id="4907at2157"/>
<accession>A0A5B9DEG4</accession>
<dbReference type="SUPFAM" id="SSF51735">
    <property type="entry name" value="NAD(P)-binding Rossmann-fold domains"/>
    <property type="match status" value="1"/>
</dbReference>
<proteinExistence type="inferred from homology"/>
<dbReference type="RefSeq" id="WP_147664075.1">
    <property type="nucleotide sequence ID" value="NZ_CP042905.2"/>
</dbReference>
<comment type="similarity">
    <text evidence="1">Belongs to the NAD(P)-dependent epimerase/dehydratase family.</text>
</comment>
<dbReference type="InterPro" id="IPR001509">
    <property type="entry name" value="Epimerase_deHydtase"/>
</dbReference>
<dbReference type="EMBL" id="CP042905">
    <property type="protein sequence ID" value="QEE17163.1"/>
    <property type="molecule type" value="Genomic_DNA"/>
</dbReference>
<sequence length="337" mass="38089">MKILVTGANGFIGSNFCKFLVSQQIFPRVFIRKNCDMSLFKQLVPEWKQLEYVYGDLRDKSSIRPAVRGVEYIFHIAGTIKGSSWIEFYEGNCLGTLNLIKICEEENPDIKRLVFTSSMVAGGPGTPESPQCEDTPSKPLENDWYGISKYYTECCSKKQTNKLPIVIIRPPMVIGPGDKISFDLFNIAKIGIKVFVSGTPRQFSMVHVEDLVKGIFLCGTHPKAIGETFNFAYDGTISYRDLHEVIATKLFHRKYGNLIPIPIPPPLFYFVGLILELVSKISHEPPFLNRPKAIQASASGQTMSNQKAKQILGWKPKFSKISALEHAGRWYQQQKWL</sequence>
<organism evidence="3 4">
    <name type="scientific">Promethearchaeum syntrophicum</name>
    <dbReference type="NCBI Taxonomy" id="2594042"/>
    <lineage>
        <taxon>Archaea</taxon>
        <taxon>Promethearchaeati</taxon>
        <taxon>Promethearchaeota</taxon>
        <taxon>Promethearchaeia</taxon>
        <taxon>Promethearchaeales</taxon>
        <taxon>Promethearchaeaceae</taxon>
        <taxon>Promethearchaeum</taxon>
    </lineage>
</organism>
<reference evidence="3 4" key="1">
    <citation type="journal article" date="2020" name="Nature">
        <title>Isolation of an archaeon at the prokaryote-eukaryote interface.</title>
        <authorList>
            <person name="Imachi H."/>
            <person name="Nobu M.K."/>
            <person name="Nakahara N."/>
            <person name="Morono Y."/>
            <person name="Ogawara M."/>
            <person name="Takaki Y."/>
            <person name="Takano Y."/>
            <person name="Uematsu K."/>
            <person name="Ikuta T."/>
            <person name="Ito M."/>
            <person name="Matsui Y."/>
            <person name="Miyazaki M."/>
            <person name="Murata K."/>
            <person name="Saito Y."/>
            <person name="Sakai S."/>
            <person name="Song C."/>
            <person name="Tasumi E."/>
            <person name="Yamanaka Y."/>
            <person name="Yamaguchi T."/>
            <person name="Kamagata Y."/>
            <person name="Tamaki H."/>
            <person name="Takai K."/>
        </authorList>
    </citation>
    <scope>NUCLEOTIDE SEQUENCE [LARGE SCALE GENOMIC DNA]</scope>
    <source>
        <strain evidence="3 4">MK-D1</strain>
    </source>
</reference>
<gene>
    <name evidence="3" type="ORF">DSAG12_02995</name>
</gene>
<evidence type="ECO:0000313" key="3">
    <source>
        <dbReference type="EMBL" id="QEE17163.1"/>
    </source>
</evidence>
<dbReference type="Gene3D" id="3.40.50.720">
    <property type="entry name" value="NAD(P)-binding Rossmann-like Domain"/>
    <property type="match status" value="1"/>
</dbReference>
<evidence type="ECO:0000259" key="2">
    <source>
        <dbReference type="Pfam" id="PF01370"/>
    </source>
</evidence>